<dbReference type="Pfam" id="PF07228">
    <property type="entry name" value="SpoIIE"/>
    <property type="match status" value="1"/>
</dbReference>
<dbReference type="KEGG" id="bhu:bhn_I0347"/>
<gene>
    <name evidence="4" type="ORF">bhn_I0347</name>
</gene>
<organism evidence="4 5">
    <name type="scientific">Butyrivibrio hungatei</name>
    <dbReference type="NCBI Taxonomy" id="185008"/>
    <lineage>
        <taxon>Bacteria</taxon>
        <taxon>Bacillati</taxon>
        <taxon>Bacillota</taxon>
        <taxon>Clostridia</taxon>
        <taxon>Lachnospirales</taxon>
        <taxon>Lachnospiraceae</taxon>
        <taxon>Butyrivibrio</taxon>
    </lineage>
</organism>
<name>A0A1D9NYV8_9FIRM</name>
<sequence length="518" mass="58502">MNLLSKRQKRRAIIATFVYFFMILISAQLIYIRGLTNLKPIYILNIGCDMFGMLMGYVLFICCLIDVQKTGSNLKWLLCLINVAYLGVFSDSVAWLVDGVVKYRWLNYVDNFLYYCCAPFEAFFFWMYTRTYLELDKKSVKALDILARVGLFLAIFFRVINQFNGMYYTITPESIYQRSALYPMSMIYSFVTMIGTLTVVVIERKNLQKYQIVAFFVYGLGPLVISIITSPAYGLSIIASVIMLVILVMYGVLNLIQGREKAVADRDLSLAKSIQENVLPRVFPPFPDREEFSLYGSMTPAKEVGGDFYDFYLIDDDHLAITMADVSGKGVPAALFMMIAKIIIKTQTLNSTDLDPNTILGNVNNQLCEGNILEMFVTVWHGILTISTGELVYSNAGHEYPALKRRAGKFELVKEKHSPPVATLEGIRFKGGKINLYEGDVIFLYTDGVTEATNIGKELFGEERLLTALNENLDKSVEDIDKNVRTSIDHFVKDAPQFDDITMLALQYHGVAKGSSDS</sequence>
<dbReference type="OrthoDB" id="9763484at2"/>
<dbReference type="PANTHER" id="PTHR43156:SF2">
    <property type="entry name" value="STAGE II SPORULATION PROTEIN E"/>
    <property type="match status" value="1"/>
</dbReference>
<accession>A0A1D9NYV8</accession>
<feature type="transmembrane region" description="Helical" evidence="2">
    <location>
        <begin position="43"/>
        <end position="65"/>
    </location>
</feature>
<dbReference type="Gene3D" id="3.60.40.10">
    <property type="entry name" value="PPM-type phosphatase domain"/>
    <property type="match status" value="1"/>
</dbReference>
<dbReference type="Proteomes" id="UP000179284">
    <property type="component" value="Chromosome I"/>
</dbReference>
<dbReference type="SMART" id="SM00331">
    <property type="entry name" value="PP2C_SIG"/>
    <property type="match status" value="1"/>
</dbReference>
<evidence type="ECO:0000256" key="2">
    <source>
        <dbReference type="SAM" id="Phobius"/>
    </source>
</evidence>
<dbReference type="InterPro" id="IPR001932">
    <property type="entry name" value="PPM-type_phosphatase-like_dom"/>
</dbReference>
<dbReference type="PANTHER" id="PTHR43156">
    <property type="entry name" value="STAGE II SPORULATION PROTEIN E-RELATED"/>
    <property type="match status" value="1"/>
</dbReference>
<evidence type="ECO:0000259" key="3">
    <source>
        <dbReference type="SMART" id="SM00331"/>
    </source>
</evidence>
<evidence type="ECO:0000313" key="4">
    <source>
        <dbReference type="EMBL" id="AOZ95381.1"/>
    </source>
</evidence>
<keyword evidence="2" id="KW-0472">Membrane</keyword>
<feature type="transmembrane region" description="Helical" evidence="2">
    <location>
        <begin position="180"/>
        <end position="200"/>
    </location>
</feature>
<dbReference type="EMBL" id="CP017831">
    <property type="protein sequence ID" value="AOZ95381.1"/>
    <property type="molecule type" value="Genomic_DNA"/>
</dbReference>
<feature type="transmembrane region" description="Helical" evidence="2">
    <location>
        <begin position="12"/>
        <end position="31"/>
    </location>
</feature>
<feature type="transmembrane region" description="Helical" evidence="2">
    <location>
        <begin position="141"/>
        <end position="160"/>
    </location>
</feature>
<dbReference type="RefSeq" id="WP_071175162.1">
    <property type="nucleotide sequence ID" value="NZ_CP017831.1"/>
</dbReference>
<dbReference type="GO" id="GO:0016791">
    <property type="term" value="F:phosphatase activity"/>
    <property type="evidence" value="ECO:0007669"/>
    <property type="project" value="TreeGrafter"/>
</dbReference>
<dbReference type="SUPFAM" id="SSF81606">
    <property type="entry name" value="PP2C-like"/>
    <property type="match status" value="1"/>
</dbReference>
<feature type="transmembrane region" description="Helical" evidence="2">
    <location>
        <begin position="77"/>
        <end position="97"/>
    </location>
</feature>
<keyword evidence="2" id="KW-0812">Transmembrane</keyword>
<evidence type="ECO:0000313" key="5">
    <source>
        <dbReference type="Proteomes" id="UP000179284"/>
    </source>
</evidence>
<feature type="transmembrane region" description="Helical" evidence="2">
    <location>
        <begin position="235"/>
        <end position="256"/>
    </location>
</feature>
<feature type="transmembrane region" description="Helical" evidence="2">
    <location>
        <begin position="112"/>
        <end position="129"/>
    </location>
</feature>
<feature type="domain" description="PPM-type phosphatase" evidence="3">
    <location>
        <begin position="289"/>
        <end position="508"/>
    </location>
</feature>
<feature type="transmembrane region" description="Helical" evidence="2">
    <location>
        <begin position="212"/>
        <end position="229"/>
    </location>
</feature>
<reference evidence="5" key="1">
    <citation type="submission" date="2016-10" db="EMBL/GenBank/DDBJ databases">
        <title>The complete genome sequence of the rumen bacterium Butyrivibrio hungatei MB2003.</title>
        <authorList>
            <person name="Palevich N."/>
            <person name="Kelly W.J."/>
            <person name="Leahy S.C."/>
            <person name="Altermann E."/>
            <person name="Rakonjac J."/>
            <person name="Attwood G.T."/>
        </authorList>
    </citation>
    <scope>NUCLEOTIDE SEQUENCE [LARGE SCALE GENOMIC DNA]</scope>
    <source>
        <strain evidence="5">MB2003</strain>
    </source>
</reference>
<dbReference type="InterPro" id="IPR036457">
    <property type="entry name" value="PPM-type-like_dom_sf"/>
</dbReference>
<evidence type="ECO:0000256" key="1">
    <source>
        <dbReference type="ARBA" id="ARBA00022801"/>
    </source>
</evidence>
<protein>
    <submittedName>
        <fullName evidence="4">SpoIIE domain-containing protein</fullName>
    </submittedName>
</protein>
<keyword evidence="2" id="KW-1133">Transmembrane helix</keyword>
<keyword evidence="1" id="KW-0378">Hydrolase</keyword>
<proteinExistence type="predicted"/>
<dbReference type="AlphaFoldDB" id="A0A1D9NYV8"/>
<keyword evidence="5" id="KW-1185">Reference proteome</keyword>
<dbReference type="InterPro" id="IPR052016">
    <property type="entry name" value="Bact_Sigma-Reg"/>
</dbReference>